<dbReference type="NCBIfam" id="NF003346">
    <property type="entry name" value="PRK04366.1"/>
    <property type="match status" value="1"/>
</dbReference>
<dbReference type="GO" id="GO:0004375">
    <property type="term" value="F:glycine dehydrogenase (decarboxylating) activity"/>
    <property type="evidence" value="ECO:0007669"/>
    <property type="project" value="UniProtKB-EC"/>
</dbReference>
<feature type="domain" description="Glycine dehydrogenase C-terminal" evidence="8">
    <location>
        <begin position="358"/>
        <end position="464"/>
    </location>
</feature>
<evidence type="ECO:0000313" key="9">
    <source>
        <dbReference type="EMBL" id="KXB09338.1"/>
    </source>
</evidence>
<dbReference type="AlphaFoldDB" id="A0A133VSD5"/>
<dbReference type="Gene3D" id="3.40.640.10">
    <property type="entry name" value="Type I PLP-dependent aspartate aminotransferase-like (Major domain)"/>
    <property type="match status" value="1"/>
</dbReference>
<dbReference type="InterPro" id="IPR015421">
    <property type="entry name" value="PyrdxlP-dep_Trfase_major"/>
</dbReference>
<dbReference type="Gene3D" id="3.90.1150.10">
    <property type="entry name" value="Aspartate Aminotransferase, domain 1"/>
    <property type="match status" value="1"/>
</dbReference>
<dbReference type="GO" id="GO:0016594">
    <property type="term" value="F:glycine binding"/>
    <property type="evidence" value="ECO:0007669"/>
    <property type="project" value="TreeGrafter"/>
</dbReference>
<evidence type="ECO:0000256" key="2">
    <source>
        <dbReference type="ARBA" id="ARBA00022898"/>
    </source>
</evidence>
<dbReference type="EMBL" id="LHYO01000007">
    <property type="protein sequence ID" value="KXB09338.1"/>
    <property type="molecule type" value="Genomic_DNA"/>
</dbReference>
<dbReference type="PANTHER" id="PTHR11773:SF1">
    <property type="entry name" value="GLYCINE DEHYDROGENASE (DECARBOXYLATING), MITOCHONDRIAL"/>
    <property type="match status" value="1"/>
</dbReference>
<organism evidence="9 10">
    <name type="scientific">candidate division MSBL1 archaeon SCGC-AAA833F18</name>
    <dbReference type="NCBI Taxonomy" id="1698257"/>
    <lineage>
        <taxon>Archaea</taxon>
        <taxon>Methanobacteriati</taxon>
        <taxon>Methanobacteriota</taxon>
        <taxon>candidate division MSBL1</taxon>
    </lineage>
</organism>
<dbReference type="FunFam" id="3.40.640.10:FF:000224">
    <property type="entry name" value="Probable glycine dehydrogenase (decarboxylating) subunit 2"/>
    <property type="match status" value="1"/>
</dbReference>
<dbReference type="InterPro" id="IPR015424">
    <property type="entry name" value="PyrdxlP-dep_Trfase"/>
</dbReference>
<proteinExistence type="inferred from homology"/>
<dbReference type="GO" id="GO:0005960">
    <property type="term" value="C:glycine cleavage complex"/>
    <property type="evidence" value="ECO:0007669"/>
    <property type="project" value="TreeGrafter"/>
</dbReference>
<protein>
    <recommendedName>
        <fullName evidence="5">Probable glycine dehydrogenase (decarboxylating) subunit 2</fullName>
        <ecNumber evidence="5">1.4.4.2</ecNumber>
    </recommendedName>
    <alternativeName>
        <fullName evidence="5">Glycine cleavage system P-protein subunit 2</fullName>
    </alternativeName>
    <alternativeName>
        <fullName evidence="5">Glycine decarboxylase subunit 2</fullName>
    </alternativeName>
    <alternativeName>
        <fullName evidence="5">Glycine dehydrogenase (aminomethyl-transferring) subunit 2</fullName>
    </alternativeName>
</protein>
<dbReference type="Gene3D" id="6.20.440.10">
    <property type="match status" value="1"/>
</dbReference>
<dbReference type="Pfam" id="PF02347">
    <property type="entry name" value="GDC-P"/>
    <property type="match status" value="1"/>
</dbReference>
<evidence type="ECO:0000256" key="1">
    <source>
        <dbReference type="ARBA" id="ARBA00001933"/>
    </source>
</evidence>
<comment type="function">
    <text evidence="5">The glycine cleavage system catalyzes the degradation of glycine. The P protein binds the alpha-amino group of glycine through its pyridoxal phosphate cofactor; CO(2) is released and the remaining methylamine moiety is then transferred to the lipoamide cofactor of the H protein.</text>
</comment>
<keyword evidence="3 5" id="KW-0560">Oxidoreductase</keyword>
<dbReference type="EC" id="1.4.4.2" evidence="5"/>
<dbReference type="HAMAP" id="MF_00713">
    <property type="entry name" value="GcvPB"/>
    <property type="match status" value="1"/>
</dbReference>
<evidence type="ECO:0000256" key="3">
    <source>
        <dbReference type="ARBA" id="ARBA00023002"/>
    </source>
</evidence>
<feature type="modified residue" description="N6-(pyridoxal phosphate)lysine" evidence="5">
    <location>
        <position position="277"/>
    </location>
</feature>
<gene>
    <name evidence="5" type="primary">gcvPB</name>
    <name evidence="9" type="ORF">AKJ35_00965</name>
</gene>
<comment type="similarity">
    <text evidence="5">Belongs to the GcvP family. C-terminal subunit subfamily.</text>
</comment>
<dbReference type="FunFam" id="3.90.1150.10:FF:000014">
    <property type="entry name" value="Probable glycine dehydrogenase (decarboxylating) subunit 2"/>
    <property type="match status" value="1"/>
</dbReference>
<dbReference type="PANTHER" id="PTHR11773">
    <property type="entry name" value="GLYCINE DEHYDROGENASE, DECARBOXYLATING"/>
    <property type="match status" value="1"/>
</dbReference>
<dbReference type="GO" id="GO:0005829">
    <property type="term" value="C:cytosol"/>
    <property type="evidence" value="ECO:0007669"/>
    <property type="project" value="TreeGrafter"/>
</dbReference>
<dbReference type="InterPro" id="IPR015422">
    <property type="entry name" value="PyrdxlP-dep_Trfase_small"/>
</dbReference>
<dbReference type="InterPro" id="IPR020581">
    <property type="entry name" value="GDC_P"/>
</dbReference>
<evidence type="ECO:0000259" key="7">
    <source>
        <dbReference type="Pfam" id="PF02347"/>
    </source>
</evidence>
<dbReference type="GO" id="GO:0019464">
    <property type="term" value="P:glycine decarboxylation via glycine cleavage system"/>
    <property type="evidence" value="ECO:0007669"/>
    <property type="project" value="UniProtKB-UniRule"/>
</dbReference>
<sequence>MTGYQQARWIDEDKLEPLIFEKSQEGEAGSSPYPEPIEEPDLPKELLREKLSLPELSESEVVRHFTRLTQMNYGIDSGIYPLGSCTMKYNPKISEDLAALEEASCLHPSQPEGTVQGALEIMYRLEEFLAEISGMDRVSLQPAAGAQGEFLAMLITRAYFESRGEERSEVIVPDSAHGTNPASAVMAGFSVTVVPSNERGRVDLDAFKDSISSDTAAIMLTNPNTLGLFEDQIVELVKAAHDVGALLFYDGANLNGILGKTRPGDMGFDMVHFNLHKTFGTPHGGGGPGAGPVGVKKELEKFLPTPLVGYDEENDFYYLDHARPDSIGKIQSFHGNFGVLLKAYAYILLLGASGLVEATEAAVLNANFIQQKLLKTNGYELKYDSDSPCKHETVFSAEPLKKEFGVTAKDVAKRLLDHGVHAPTYYFPPIVPESLMIEPTETESKEELDRFINALKSISEEASSNPEKVLSAPTRTAIGRLDEVKASREPILTWKMYSRKRE</sequence>
<evidence type="ECO:0000256" key="5">
    <source>
        <dbReference type="HAMAP-Rule" id="MF_00713"/>
    </source>
</evidence>
<dbReference type="InterPro" id="IPR049315">
    <property type="entry name" value="GDC-P_N"/>
</dbReference>
<evidence type="ECO:0000259" key="8">
    <source>
        <dbReference type="Pfam" id="PF21478"/>
    </source>
</evidence>
<dbReference type="InterPro" id="IPR049316">
    <property type="entry name" value="GDC-P_C"/>
</dbReference>
<name>A0A133VSD5_9EURY</name>
<dbReference type="Pfam" id="PF21478">
    <property type="entry name" value="GcvP2_C"/>
    <property type="match status" value="1"/>
</dbReference>
<feature type="domain" description="Glycine cleavage system P-protein N-terminal" evidence="7">
    <location>
        <begin position="42"/>
        <end position="313"/>
    </location>
</feature>
<dbReference type="Proteomes" id="UP000070399">
    <property type="component" value="Unassembled WGS sequence"/>
</dbReference>
<dbReference type="PATRIC" id="fig|1698257.3.peg.267"/>
<comment type="subunit">
    <text evidence="5">The glycine cleavage system is composed of four proteins: P, T, L and H. In this organism, the P 'protein' is a heterodimer of two subunits.</text>
</comment>
<dbReference type="GO" id="GO:0030170">
    <property type="term" value="F:pyridoxal phosphate binding"/>
    <property type="evidence" value="ECO:0007669"/>
    <property type="project" value="TreeGrafter"/>
</dbReference>
<evidence type="ECO:0000256" key="6">
    <source>
        <dbReference type="SAM" id="MobiDB-lite"/>
    </source>
</evidence>
<comment type="caution">
    <text evidence="9">The sequence shown here is derived from an EMBL/GenBank/DDBJ whole genome shotgun (WGS) entry which is preliminary data.</text>
</comment>
<dbReference type="SUPFAM" id="SSF53383">
    <property type="entry name" value="PLP-dependent transferases"/>
    <property type="match status" value="1"/>
</dbReference>
<reference evidence="9 10" key="1">
    <citation type="journal article" date="2016" name="Sci. Rep.">
        <title>Metabolic traits of an uncultured archaeal lineage -MSBL1- from brine pools of the Red Sea.</title>
        <authorList>
            <person name="Mwirichia R."/>
            <person name="Alam I."/>
            <person name="Rashid M."/>
            <person name="Vinu M."/>
            <person name="Ba-Alawi W."/>
            <person name="Anthony Kamau A."/>
            <person name="Kamanda Ngugi D."/>
            <person name="Goker M."/>
            <person name="Klenk H.P."/>
            <person name="Bajic V."/>
            <person name="Stingl U."/>
        </authorList>
    </citation>
    <scope>NUCLEOTIDE SEQUENCE [LARGE SCALE GENOMIC DNA]</scope>
    <source>
        <strain evidence="9">SCGC-AAA833F18</strain>
    </source>
</reference>
<evidence type="ECO:0000313" key="10">
    <source>
        <dbReference type="Proteomes" id="UP000070399"/>
    </source>
</evidence>
<keyword evidence="10" id="KW-1185">Reference proteome</keyword>
<evidence type="ECO:0000256" key="4">
    <source>
        <dbReference type="ARBA" id="ARBA00049026"/>
    </source>
</evidence>
<comment type="catalytic activity">
    <reaction evidence="4 5">
        <text>N(6)-[(R)-lipoyl]-L-lysyl-[glycine-cleavage complex H protein] + glycine + H(+) = N(6)-[(R)-S(8)-aminomethyldihydrolipoyl]-L-lysyl-[glycine-cleavage complex H protein] + CO2</text>
        <dbReference type="Rhea" id="RHEA:24304"/>
        <dbReference type="Rhea" id="RHEA-COMP:10494"/>
        <dbReference type="Rhea" id="RHEA-COMP:10495"/>
        <dbReference type="ChEBI" id="CHEBI:15378"/>
        <dbReference type="ChEBI" id="CHEBI:16526"/>
        <dbReference type="ChEBI" id="CHEBI:57305"/>
        <dbReference type="ChEBI" id="CHEBI:83099"/>
        <dbReference type="ChEBI" id="CHEBI:83143"/>
        <dbReference type="EC" id="1.4.4.2"/>
    </reaction>
</comment>
<accession>A0A133VSD5</accession>
<dbReference type="InterPro" id="IPR023012">
    <property type="entry name" value="GcvPB"/>
</dbReference>
<comment type="cofactor">
    <cofactor evidence="1 5">
        <name>pyridoxal 5'-phosphate</name>
        <dbReference type="ChEBI" id="CHEBI:597326"/>
    </cofactor>
</comment>
<dbReference type="CDD" id="cd00613">
    <property type="entry name" value="GDC-P"/>
    <property type="match status" value="1"/>
</dbReference>
<keyword evidence="2 5" id="KW-0663">Pyridoxal phosphate</keyword>
<feature type="region of interest" description="Disordered" evidence="6">
    <location>
        <begin position="20"/>
        <end position="40"/>
    </location>
</feature>